<sequence>MLRIDVPYIDQSKRYPTGCESVSATMLLQFLGIEITVDEFIQKYLACREFQSVDGELYGPDPYKYFCGSPYDEDSFGCYAPVICQALKKALQDAHERKMCGERKWIVLDETGQSMEYLTNTYLDKGIPVILWACINMREPIVGPQWKLLDSKERFTWVSNEHCMLLTGYDEKGYYFNDPYENNGVVYYEKELTNNRYIAQKMQAIGIREI</sequence>
<proteinExistence type="predicted"/>
<name>A0ABT2T801_9FIRM</name>
<comment type="caution">
    <text evidence="2">The sequence shown here is derived from an EMBL/GenBank/DDBJ whole genome shotgun (WGS) entry which is preliminary data.</text>
</comment>
<feature type="domain" description="Peptidase C39-like" evidence="1">
    <location>
        <begin position="4"/>
        <end position="180"/>
    </location>
</feature>
<keyword evidence="3" id="KW-1185">Reference proteome</keyword>
<protein>
    <submittedName>
        <fullName evidence="2">C39 family peptidase</fullName>
    </submittedName>
</protein>
<reference evidence="2 3" key="1">
    <citation type="journal article" date="2021" name="ISME Commun">
        <title>Automated analysis of genomic sequences facilitates high-throughput and comprehensive description of bacteria.</title>
        <authorList>
            <person name="Hitch T.C.A."/>
        </authorList>
    </citation>
    <scope>NUCLEOTIDE SEQUENCE [LARGE SCALE GENOMIC DNA]</scope>
    <source>
        <strain evidence="2 3">H2_18</strain>
    </source>
</reference>
<dbReference type="Pfam" id="PF13529">
    <property type="entry name" value="Peptidase_C39_2"/>
    <property type="match status" value="1"/>
</dbReference>
<gene>
    <name evidence="2" type="ORF">OCV51_01680</name>
</gene>
<dbReference type="RefSeq" id="WP_059068463.1">
    <property type="nucleotide sequence ID" value="NZ_JAOQJX010000002.1"/>
</dbReference>
<accession>A0ABT2T801</accession>
<dbReference type="PANTHER" id="PTHR37806:SF1">
    <property type="entry name" value="PEPTIDASE C39-LIKE DOMAIN-CONTAINING PROTEIN"/>
    <property type="match status" value="1"/>
</dbReference>
<organism evidence="2 3">
    <name type="scientific">Faecalicatena acetigenes</name>
    <dbReference type="NCBI Taxonomy" id="2981790"/>
    <lineage>
        <taxon>Bacteria</taxon>
        <taxon>Bacillati</taxon>
        <taxon>Bacillota</taxon>
        <taxon>Clostridia</taxon>
        <taxon>Lachnospirales</taxon>
        <taxon>Lachnospiraceae</taxon>
        <taxon>Faecalicatena</taxon>
    </lineage>
</organism>
<dbReference type="EMBL" id="JAOQJX010000002">
    <property type="protein sequence ID" value="MCU6746378.1"/>
    <property type="molecule type" value="Genomic_DNA"/>
</dbReference>
<evidence type="ECO:0000313" key="3">
    <source>
        <dbReference type="Proteomes" id="UP001652394"/>
    </source>
</evidence>
<dbReference type="Gene3D" id="3.90.70.10">
    <property type="entry name" value="Cysteine proteinases"/>
    <property type="match status" value="1"/>
</dbReference>
<dbReference type="InterPro" id="IPR039564">
    <property type="entry name" value="Peptidase_C39-like"/>
</dbReference>
<dbReference type="PANTHER" id="PTHR37806">
    <property type="entry name" value="LMO0724 PROTEIN"/>
    <property type="match status" value="1"/>
</dbReference>
<evidence type="ECO:0000313" key="2">
    <source>
        <dbReference type="EMBL" id="MCU6746378.1"/>
    </source>
</evidence>
<evidence type="ECO:0000259" key="1">
    <source>
        <dbReference type="Pfam" id="PF13529"/>
    </source>
</evidence>
<dbReference type="Proteomes" id="UP001652394">
    <property type="component" value="Unassembled WGS sequence"/>
</dbReference>